<evidence type="ECO:0000256" key="1">
    <source>
        <dbReference type="SAM" id="Phobius"/>
    </source>
</evidence>
<organism evidence="2">
    <name type="scientific">Aspergillus arachidicola</name>
    <dbReference type="NCBI Taxonomy" id="656916"/>
    <lineage>
        <taxon>Eukaryota</taxon>
        <taxon>Fungi</taxon>
        <taxon>Dikarya</taxon>
        <taxon>Ascomycota</taxon>
        <taxon>Pezizomycotina</taxon>
        <taxon>Eurotiomycetes</taxon>
        <taxon>Eurotiomycetidae</taxon>
        <taxon>Eurotiales</taxon>
        <taxon>Aspergillaceae</taxon>
        <taxon>Aspergillus</taxon>
        <taxon>Aspergillus subgen. Circumdati</taxon>
    </lineage>
</organism>
<gene>
    <name evidence="2" type="ORF">BDV24DRAFT_140673</name>
</gene>
<keyword evidence="1" id="KW-0472">Membrane</keyword>
<dbReference type="EMBL" id="ML737186">
    <property type="protein sequence ID" value="KAE8337005.1"/>
    <property type="molecule type" value="Genomic_DNA"/>
</dbReference>
<keyword evidence="1" id="KW-1133">Transmembrane helix</keyword>
<name>A0A5N6XV28_9EURO</name>
<accession>A0A5N6XV28</accession>
<reference evidence="2" key="1">
    <citation type="submission" date="2019-04" db="EMBL/GenBank/DDBJ databases">
        <title>Friends and foes A comparative genomics study of 23 Aspergillus species from section Flavi.</title>
        <authorList>
            <consortium name="DOE Joint Genome Institute"/>
            <person name="Kjaerbolling I."/>
            <person name="Vesth T."/>
            <person name="Frisvad J.C."/>
            <person name="Nybo J.L."/>
            <person name="Theobald S."/>
            <person name="Kildgaard S."/>
            <person name="Isbrandt T."/>
            <person name="Kuo A."/>
            <person name="Sato A."/>
            <person name="Lyhne E.K."/>
            <person name="Kogle M.E."/>
            <person name="Wiebenga A."/>
            <person name="Kun R.S."/>
            <person name="Lubbers R.J."/>
            <person name="Makela M.R."/>
            <person name="Barry K."/>
            <person name="Chovatia M."/>
            <person name="Clum A."/>
            <person name="Daum C."/>
            <person name="Haridas S."/>
            <person name="He G."/>
            <person name="LaButti K."/>
            <person name="Lipzen A."/>
            <person name="Mondo S."/>
            <person name="Riley R."/>
            <person name="Salamov A."/>
            <person name="Simmons B.A."/>
            <person name="Magnuson J.K."/>
            <person name="Henrissat B."/>
            <person name="Mortensen U.H."/>
            <person name="Larsen T.O."/>
            <person name="Devries R.P."/>
            <person name="Grigoriev I.V."/>
            <person name="Machida M."/>
            <person name="Baker S.E."/>
            <person name="Andersen M.R."/>
        </authorList>
    </citation>
    <scope>NUCLEOTIDE SEQUENCE</scope>
    <source>
        <strain evidence="2">CBS 117612</strain>
    </source>
</reference>
<protein>
    <submittedName>
        <fullName evidence="2">Uncharacterized protein</fullName>
    </submittedName>
</protein>
<dbReference type="Proteomes" id="UP000325558">
    <property type="component" value="Unassembled WGS sequence"/>
</dbReference>
<dbReference type="AlphaFoldDB" id="A0A5N6XV28"/>
<sequence>MVFAHTGRARILIGFSLPEPASGVLAISIALEGLTPIFTFILVAFNCSLRRIKLVEWVLFLDWERH</sequence>
<keyword evidence="1" id="KW-0812">Transmembrane</keyword>
<feature type="transmembrane region" description="Helical" evidence="1">
    <location>
        <begin position="24"/>
        <end position="45"/>
    </location>
</feature>
<evidence type="ECO:0000313" key="2">
    <source>
        <dbReference type="EMBL" id="KAE8337005.1"/>
    </source>
</evidence>
<proteinExistence type="predicted"/>